<dbReference type="Gene3D" id="2.115.10.20">
    <property type="entry name" value="Glycosyl hydrolase domain, family 43"/>
    <property type="match status" value="2"/>
</dbReference>
<evidence type="ECO:0000256" key="4">
    <source>
        <dbReference type="SAM" id="MobiDB-lite"/>
    </source>
</evidence>
<dbReference type="InterPro" id="IPR023296">
    <property type="entry name" value="Glyco_hydro_beta-prop_sf"/>
</dbReference>
<dbReference type="RefSeq" id="WP_345043550.1">
    <property type="nucleotide sequence ID" value="NZ_BAABBA010000019.1"/>
</dbReference>
<keyword evidence="5" id="KW-0732">Signal</keyword>
<sequence length="996" mass="106795">MLLHNTNPPATPTRPPSRRHARAGLAFATASLLAALGGLATTAAADTGTPGSEPYRPAIHYTPAQNWMNDPNGLVYHNGTYHLYYQHNPKANTWGNMSWGHATSPDLMNWTEQPLAIPQTFNEAGQSVEDIFSGSVVVDQENTSGFGTTENPPLVAMYTSAYTAAHPTLAGRQAQSLAYSTDGGYTWTKYEGNPVIDRASANFRDPKVFWYDGGSPETSHWVMVAVEATEYRVVLYKSENLKDWEYLSDFGPANATGGIWEVPDLFELPVDGDPENTRWVLVVNLNPGAVAGGSGAQYFVGDFDGTTFTSESTVEGVTVPEGDVIADFEGTDWSGWEVTNEPGHPEHGPFGPSPYPGTVPGQQTVSGYVGERLVNSFVGHDQPVGSLESPTFTLEKDYLSLLVGGGRHPHVSGGQLGNEPPAGTLLFDGFEQRTDGGTLADTGWEGTGDLQASNSPSTAGGEYYIGEGRLNTWEGGPRGDDNVGTLTSPTFTLDGDHLSMLVGGGRRTDEDPQTLQVQLIVDGQVVRHLTGPENGALNWRSWDVSDLRGRQAQLRVVDQATGGWGHLTLDHVVIGDEPATPRTDETTVNLVVDGEVVRTATGTNSERLDWVNWDVSDLAGKQASIRVVDNNRSGWGHVLLDQVMATDAPQPPGVEQYDWLDWGRDYYATISFDNAPDGKRLMIGWMNDWTYATSIPTTPWRSAMSLPREVTLTDVDGEIQVRQHVVDQIKHLALNQDTYRTRNLTVNNETVPLPVTGDVYQVDVTLDPGDAERAGITVRTSDDFTADPDASADSAEGTVIAYDAGSHRIVVDRTRSGDVSFHPDFAGESSAPVQNADGTVTFRAYVDRSSVEVFAEDGLRTLTSQVFPDPSSLGISAFAQGGTATIRKLTVTPLEASVHVPGPDVSLTTRSVCVNGKAWVEAEVTGNDTARVQARLETPLGARTRSVAVGETAQIRVASGGTALDAGTVVLSATVQGNGSGTTTQRAPYAPITCTS</sequence>
<dbReference type="Pfam" id="PF00251">
    <property type="entry name" value="Glyco_hydro_32N"/>
    <property type="match status" value="2"/>
</dbReference>
<feature type="signal peptide" evidence="5">
    <location>
        <begin position="1"/>
        <end position="45"/>
    </location>
</feature>
<feature type="chain" id="PRO_5046336107" description="Glycosyl hydrolase family 32" evidence="5">
    <location>
        <begin position="46"/>
        <end position="996"/>
    </location>
</feature>
<keyword evidence="3" id="KW-0326">Glycosidase</keyword>
<evidence type="ECO:0000256" key="2">
    <source>
        <dbReference type="ARBA" id="ARBA00022801"/>
    </source>
</evidence>
<dbReference type="Gene3D" id="2.60.120.560">
    <property type="entry name" value="Exo-inulinase, domain 1"/>
    <property type="match status" value="1"/>
</dbReference>
<dbReference type="EMBL" id="BAABBA010000019">
    <property type="protein sequence ID" value="GAA4288942.1"/>
    <property type="molecule type" value="Genomic_DNA"/>
</dbReference>
<dbReference type="PROSITE" id="PS51318">
    <property type="entry name" value="TAT"/>
    <property type="match status" value="1"/>
</dbReference>
<keyword evidence="2" id="KW-0378">Hydrolase</keyword>
<feature type="domain" description="Glycosyl hydrolase family 32 N-terminal" evidence="6">
    <location>
        <begin position="652"/>
        <end position="717"/>
    </location>
</feature>
<name>A0ABP8EZ02_9MICO</name>
<dbReference type="PROSITE" id="PS00609">
    <property type="entry name" value="GLYCOSYL_HYDROL_F32"/>
    <property type="match status" value="1"/>
</dbReference>
<dbReference type="SUPFAM" id="SSF49899">
    <property type="entry name" value="Concanavalin A-like lectins/glucanases"/>
    <property type="match status" value="1"/>
</dbReference>
<dbReference type="InterPro" id="IPR018053">
    <property type="entry name" value="Glyco_hydro_32_AS"/>
</dbReference>
<evidence type="ECO:0000259" key="7">
    <source>
        <dbReference type="Pfam" id="PF08244"/>
    </source>
</evidence>
<feature type="domain" description="Glycosyl hydrolase family 32 N-terminal" evidence="6">
    <location>
        <begin position="60"/>
        <end position="314"/>
    </location>
</feature>
<evidence type="ECO:0000256" key="5">
    <source>
        <dbReference type="SAM" id="SignalP"/>
    </source>
</evidence>
<dbReference type="Proteomes" id="UP001499841">
    <property type="component" value="Unassembled WGS sequence"/>
</dbReference>
<dbReference type="InterPro" id="IPR013189">
    <property type="entry name" value="Glyco_hydro_32_C"/>
</dbReference>
<dbReference type="InterPro" id="IPR013148">
    <property type="entry name" value="Glyco_hydro_32_N"/>
</dbReference>
<comment type="caution">
    <text evidence="8">The sequence shown here is derived from an EMBL/GenBank/DDBJ whole genome shotgun (WGS) entry which is preliminary data.</text>
</comment>
<reference evidence="9" key="1">
    <citation type="journal article" date="2019" name="Int. J. Syst. Evol. Microbiol.">
        <title>The Global Catalogue of Microorganisms (GCM) 10K type strain sequencing project: providing services to taxonomists for standard genome sequencing and annotation.</title>
        <authorList>
            <consortium name="The Broad Institute Genomics Platform"/>
            <consortium name="The Broad Institute Genome Sequencing Center for Infectious Disease"/>
            <person name="Wu L."/>
            <person name="Ma J."/>
        </authorList>
    </citation>
    <scope>NUCLEOTIDE SEQUENCE [LARGE SCALE GENOMIC DNA]</scope>
    <source>
        <strain evidence="9">JCM 17459</strain>
    </source>
</reference>
<evidence type="ECO:0000256" key="1">
    <source>
        <dbReference type="ARBA" id="ARBA00009902"/>
    </source>
</evidence>
<dbReference type="CDD" id="cd18622">
    <property type="entry name" value="GH32_Inu-like"/>
    <property type="match status" value="1"/>
</dbReference>
<gene>
    <name evidence="8" type="ORF">GCM10022262_33020</name>
</gene>
<dbReference type="InterPro" id="IPR001362">
    <property type="entry name" value="Glyco_hydro_32"/>
</dbReference>
<dbReference type="InterPro" id="IPR013320">
    <property type="entry name" value="ConA-like_dom_sf"/>
</dbReference>
<feature type="region of interest" description="Disordered" evidence="4">
    <location>
        <begin position="1"/>
        <end position="20"/>
    </location>
</feature>
<evidence type="ECO:0000256" key="3">
    <source>
        <dbReference type="ARBA" id="ARBA00023295"/>
    </source>
</evidence>
<keyword evidence="9" id="KW-1185">Reference proteome</keyword>
<evidence type="ECO:0000259" key="6">
    <source>
        <dbReference type="Pfam" id="PF00251"/>
    </source>
</evidence>
<organism evidence="8 9">
    <name type="scientific">Georgenia daeguensis</name>
    <dbReference type="NCBI Taxonomy" id="908355"/>
    <lineage>
        <taxon>Bacteria</taxon>
        <taxon>Bacillati</taxon>
        <taxon>Actinomycetota</taxon>
        <taxon>Actinomycetes</taxon>
        <taxon>Micrococcales</taxon>
        <taxon>Bogoriellaceae</taxon>
        <taxon>Georgenia</taxon>
    </lineage>
</organism>
<proteinExistence type="inferred from homology"/>
<dbReference type="InterPro" id="IPR006311">
    <property type="entry name" value="TAT_signal"/>
</dbReference>
<dbReference type="PANTHER" id="PTHR42800:SF1">
    <property type="entry name" value="EXOINULINASE INUD (AFU_ORTHOLOGUE AFUA_5G00480)"/>
    <property type="match status" value="1"/>
</dbReference>
<evidence type="ECO:0000313" key="8">
    <source>
        <dbReference type="EMBL" id="GAA4288942.1"/>
    </source>
</evidence>
<dbReference type="PANTHER" id="PTHR42800">
    <property type="entry name" value="EXOINULINASE INUD (AFU_ORTHOLOGUE AFUA_5G00480)"/>
    <property type="match status" value="1"/>
</dbReference>
<protein>
    <recommendedName>
        <fullName evidence="10">Glycosyl hydrolase family 32</fullName>
    </recommendedName>
</protein>
<dbReference type="Pfam" id="PF08244">
    <property type="entry name" value="Glyco_hydro_32C"/>
    <property type="match status" value="1"/>
</dbReference>
<evidence type="ECO:0008006" key="10">
    <source>
        <dbReference type="Google" id="ProtNLM"/>
    </source>
</evidence>
<evidence type="ECO:0000313" key="9">
    <source>
        <dbReference type="Proteomes" id="UP001499841"/>
    </source>
</evidence>
<accession>A0ABP8EZ02</accession>
<dbReference type="SUPFAM" id="SSF75005">
    <property type="entry name" value="Arabinanase/levansucrase/invertase"/>
    <property type="match status" value="1"/>
</dbReference>
<feature type="domain" description="Glycosyl hydrolase family 32 C-terminal" evidence="7">
    <location>
        <begin position="733"/>
        <end position="892"/>
    </location>
</feature>
<comment type="similarity">
    <text evidence="1">Belongs to the glycosyl hydrolase 32 family.</text>
</comment>
<dbReference type="SMART" id="SM00640">
    <property type="entry name" value="Glyco_32"/>
    <property type="match status" value="1"/>
</dbReference>
<feature type="region of interest" description="Disordered" evidence="4">
    <location>
        <begin position="440"/>
        <end position="460"/>
    </location>
</feature>